<reference evidence="2" key="1">
    <citation type="submission" date="2021-01" db="EMBL/GenBank/DDBJ databases">
        <authorList>
            <person name="Kaushik A."/>
        </authorList>
    </citation>
    <scope>NUCLEOTIDE SEQUENCE</scope>
    <source>
        <strain evidence="2">AG4-RS23</strain>
    </source>
</reference>
<proteinExistence type="predicted"/>
<gene>
    <name evidence="2" type="ORF">RDB_LOCUS170232</name>
</gene>
<organism evidence="2 3">
    <name type="scientific">Rhizoctonia solani</name>
    <dbReference type="NCBI Taxonomy" id="456999"/>
    <lineage>
        <taxon>Eukaryota</taxon>
        <taxon>Fungi</taxon>
        <taxon>Dikarya</taxon>
        <taxon>Basidiomycota</taxon>
        <taxon>Agaricomycotina</taxon>
        <taxon>Agaricomycetes</taxon>
        <taxon>Cantharellales</taxon>
        <taxon>Ceratobasidiaceae</taxon>
        <taxon>Rhizoctonia</taxon>
    </lineage>
</organism>
<keyword evidence="1" id="KW-0472">Membrane</keyword>
<evidence type="ECO:0000313" key="3">
    <source>
        <dbReference type="Proteomes" id="UP000663861"/>
    </source>
</evidence>
<dbReference type="Proteomes" id="UP000663861">
    <property type="component" value="Unassembled WGS sequence"/>
</dbReference>
<feature type="transmembrane region" description="Helical" evidence="1">
    <location>
        <begin position="76"/>
        <end position="94"/>
    </location>
</feature>
<feature type="transmembrane region" description="Helical" evidence="1">
    <location>
        <begin position="141"/>
        <end position="159"/>
    </location>
</feature>
<feature type="transmembrane region" description="Helical" evidence="1">
    <location>
        <begin position="100"/>
        <end position="120"/>
    </location>
</feature>
<accession>A0A8H3DJP5</accession>
<protein>
    <submittedName>
        <fullName evidence="2">Uncharacterized protein</fullName>
    </submittedName>
</protein>
<evidence type="ECO:0000313" key="2">
    <source>
        <dbReference type="EMBL" id="CAE6528873.1"/>
    </source>
</evidence>
<evidence type="ECO:0000256" key="1">
    <source>
        <dbReference type="SAM" id="Phobius"/>
    </source>
</evidence>
<dbReference type="AlphaFoldDB" id="A0A8H3DJP5"/>
<keyword evidence="1" id="KW-1133">Transmembrane helix</keyword>
<dbReference type="EMBL" id="CAJMWY010004356">
    <property type="protein sequence ID" value="CAE6528873.1"/>
    <property type="molecule type" value="Genomic_DNA"/>
</dbReference>
<sequence>MLVLPVGKDLVDLVEAGHAQLELAKGLTAIDVVSGVLIFRCWALYNSRHVLWILFIGLAGAATSTIVFTNRIMREIIVLPQIFPGVLSGCTVIAPTSIWMGLIPTTIFESSLFILTLWKIGTMRDYIGTTRLSRRLAEHGVAYFAIRVVMITFACIGGSVRTIQIATNASGLLTSISSVVCSRMMFSLHELNSKPQEGMTSITSDDDIYSFPEFAIPLVSLDISSPIPDSRGKVT</sequence>
<keyword evidence="1" id="KW-0812">Transmembrane</keyword>
<feature type="transmembrane region" description="Helical" evidence="1">
    <location>
        <begin position="51"/>
        <end position="69"/>
    </location>
</feature>
<name>A0A8H3DJP5_9AGAM</name>
<comment type="caution">
    <text evidence="2">The sequence shown here is derived from an EMBL/GenBank/DDBJ whole genome shotgun (WGS) entry which is preliminary data.</text>
</comment>